<gene>
    <name evidence="1" type="ORF">EDC30_103192</name>
</gene>
<dbReference type="OrthoDB" id="8907939at2"/>
<evidence type="ECO:0008006" key="3">
    <source>
        <dbReference type="Google" id="ProtNLM"/>
    </source>
</evidence>
<dbReference type="AlphaFoldDB" id="A0A4V2UIY5"/>
<protein>
    <recommendedName>
        <fullName evidence="3">Aminoacyl-tRNA synthetase</fullName>
    </recommendedName>
</protein>
<dbReference type="RefSeq" id="WP_132257971.1">
    <property type="nucleotide sequence ID" value="NZ_SLZQ01000003.1"/>
</dbReference>
<dbReference type="Proteomes" id="UP000295382">
    <property type="component" value="Unassembled WGS sequence"/>
</dbReference>
<name>A0A4V2UIY5_PAULE</name>
<proteinExistence type="predicted"/>
<comment type="caution">
    <text evidence="1">The sequence shown here is derived from an EMBL/GenBank/DDBJ whole genome shotgun (WGS) entry which is preliminary data.</text>
</comment>
<evidence type="ECO:0000313" key="2">
    <source>
        <dbReference type="Proteomes" id="UP000295382"/>
    </source>
</evidence>
<sequence>MRMTDEEYFRSCIAKERQLAHLLGHHNIEELYESAGTLWAGNKALPKWTRDWKACGQLLAQYELPVAFIKEAGQEHSTSVQIGNIKICLTDHPNAERAIMFGIVKAVISSLEHHKNHKTAQA</sequence>
<evidence type="ECO:0000313" key="1">
    <source>
        <dbReference type="EMBL" id="TCS37900.1"/>
    </source>
</evidence>
<keyword evidence="2" id="KW-1185">Reference proteome</keyword>
<accession>A0A4V2UIY5</accession>
<reference evidence="1 2" key="1">
    <citation type="submission" date="2019-03" db="EMBL/GenBank/DDBJ databases">
        <title>Genomic Encyclopedia of Type Strains, Phase IV (KMG-IV): sequencing the most valuable type-strain genomes for metagenomic binning, comparative biology and taxonomic classification.</title>
        <authorList>
            <person name="Goeker M."/>
        </authorList>
    </citation>
    <scope>NUCLEOTIDE SEQUENCE [LARGE SCALE GENOMIC DNA]</scope>
    <source>
        <strain evidence="1 2">DSM 7445</strain>
    </source>
</reference>
<dbReference type="EMBL" id="SLZQ01000003">
    <property type="protein sequence ID" value="TCS37900.1"/>
    <property type="molecule type" value="Genomic_DNA"/>
</dbReference>
<organism evidence="1 2">
    <name type="scientific">Paucimonas lemoignei</name>
    <name type="common">Pseudomonas lemoignei</name>
    <dbReference type="NCBI Taxonomy" id="29443"/>
    <lineage>
        <taxon>Bacteria</taxon>
        <taxon>Pseudomonadati</taxon>
        <taxon>Pseudomonadota</taxon>
        <taxon>Betaproteobacteria</taxon>
        <taxon>Burkholderiales</taxon>
        <taxon>Burkholderiaceae</taxon>
        <taxon>Paucimonas</taxon>
    </lineage>
</organism>